<reference evidence="3 4" key="1">
    <citation type="submission" date="2016-09" db="EMBL/GenBank/DDBJ databases">
        <title>Metabolic pathway, cell adaptation mechanisms and a novel monoxygenase revealed through proteogenomic-transcription analysis of a Sphingomonas haloaromaticamans strain degrading the fungicide ortho-phenylphenol.</title>
        <authorList>
            <person name="Perruchon C."/>
            <person name="Papadopoulou E.S."/>
            <person name="Rousidou C."/>
            <person name="Vasileiadis S."/>
            <person name="Tanou G."/>
            <person name="Amoutzias G."/>
            <person name="Molassiotis A."/>
            <person name="Karpouzas D.G."/>
        </authorList>
    </citation>
    <scope>NUCLEOTIDE SEQUENCE [LARGE SCALE GENOMIC DNA]</scope>
    <source>
        <strain evidence="3 4">P3</strain>
    </source>
</reference>
<organism evidence="3 4">
    <name type="scientific">Edaphosphingomonas haloaromaticamans</name>
    <dbReference type="NCBI Taxonomy" id="653954"/>
    <lineage>
        <taxon>Bacteria</taxon>
        <taxon>Pseudomonadati</taxon>
        <taxon>Pseudomonadota</taxon>
        <taxon>Alphaproteobacteria</taxon>
        <taxon>Sphingomonadales</taxon>
        <taxon>Rhizorhabdaceae</taxon>
        <taxon>Edaphosphingomonas</taxon>
    </lineage>
</organism>
<keyword evidence="4" id="KW-1185">Reference proteome</keyword>
<protein>
    <submittedName>
        <fullName evidence="3">Uncharacterized protein</fullName>
    </submittedName>
</protein>
<sequence>MMAMPALRSRRTGTAIPHPAPGRRTRPSIADRRVRSAWARSTALPPMAPARTAVLARPAAASRPRFMPAPGTVALLLIAALFAAVAGWVHAVTTDILISLLMGVLSTLPGMLVLRPLIENRG</sequence>
<name>A0A1S1HIA4_9SPHN</name>
<accession>A0A1S1HIA4</accession>
<feature type="region of interest" description="Disordered" evidence="1">
    <location>
        <begin position="1"/>
        <end position="32"/>
    </location>
</feature>
<evidence type="ECO:0000256" key="1">
    <source>
        <dbReference type="SAM" id="MobiDB-lite"/>
    </source>
</evidence>
<feature type="transmembrane region" description="Helical" evidence="2">
    <location>
        <begin position="96"/>
        <end position="118"/>
    </location>
</feature>
<dbReference type="EMBL" id="MIPT01000001">
    <property type="protein sequence ID" value="OHT22029.1"/>
    <property type="molecule type" value="Genomic_DNA"/>
</dbReference>
<keyword evidence="2" id="KW-0472">Membrane</keyword>
<comment type="caution">
    <text evidence="3">The sequence shown here is derived from an EMBL/GenBank/DDBJ whole genome shotgun (WGS) entry which is preliminary data.</text>
</comment>
<gene>
    <name evidence="3" type="ORF">BHE75_04044</name>
</gene>
<evidence type="ECO:0000256" key="2">
    <source>
        <dbReference type="SAM" id="Phobius"/>
    </source>
</evidence>
<evidence type="ECO:0000313" key="4">
    <source>
        <dbReference type="Proteomes" id="UP000179467"/>
    </source>
</evidence>
<keyword evidence="2" id="KW-0812">Transmembrane</keyword>
<dbReference type="AlphaFoldDB" id="A0A1S1HIA4"/>
<proteinExistence type="predicted"/>
<keyword evidence="2" id="KW-1133">Transmembrane helix</keyword>
<evidence type="ECO:0000313" key="3">
    <source>
        <dbReference type="EMBL" id="OHT22029.1"/>
    </source>
</evidence>
<feature type="transmembrane region" description="Helical" evidence="2">
    <location>
        <begin position="72"/>
        <end position="90"/>
    </location>
</feature>
<dbReference type="Proteomes" id="UP000179467">
    <property type="component" value="Unassembled WGS sequence"/>
</dbReference>